<organism evidence="2 3">
    <name type="scientific">Neogemmobacter tilapiae</name>
    <dbReference type="NCBI Taxonomy" id="875041"/>
    <lineage>
        <taxon>Bacteria</taxon>
        <taxon>Pseudomonadati</taxon>
        <taxon>Pseudomonadota</taxon>
        <taxon>Alphaproteobacteria</taxon>
        <taxon>Rhodobacterales</taxon>
        <taxon>Paracoccaceae</taxon>
        <taxon>Neogemmobacter</taxon>
    </lineage>
</organism>
<dbReference type="AlphaFoldDB" id="A0A918TWI5"/>
<comment type="caution">
    <text evidence="2">The sequence shown here is derived from an EMBL/GenBank/DDBJ whole genome shotgun (WGS) entry which is preliminary data.</text>
</comment>
<dbReference type="Proteomes" id="UP000638981">
    <property type="component" value="Unassembled WGS sequence"/>
</dbReference>
<dbReference type="RefSeq" id="WP_189412279.1">
    <property type="nucleotide sequence ID" value="NZ_BMYJ01000009.1"/>
</dbReference>
<accession>A0A918TWI5</accession>
<dbReference type="NCBIfam" id="NF033773">
    <property type="entry name" value="tellur_TrgA"/>
    <property type="match status" value="1"/>
</dbReference>
<feature type="transmembrane region" description="Helical" evidence="1">
    <location>
        <begin position="69"/>
        <end position="90"/>
    </location>
</feature>
<reference evidence="2" key="2">
    <citation type="submission" date="2020-09" db="EMBL/GenBank/DDBJ databases">
        <authorList>
            <person name="Sun Q."/>
            <person name="Kim S."/>
        </authorList>
    </citation>
    <scope>NUCLEOTIDE SEQUENCE</scope>
    <source>
        <strain evidence="2">KCTC 23310</strain>
    </source>
</reference>
<keyword evidence="1" id="KW-0812">Transmembrane</keyword>
<reference evidence="2" key="1">
    <citation type="journal article" date="2014" name="Int. J. Syst. Evol. Microbiol.">
        <title>Complete genome sequence of Corynebacterium casei LMG S-19264T (=DSM 44701T), isolated from a smear-ripened cheese.</title>
        <authorList>
            <consortium name="US DOE Joint Genome Institute (JGI-PGF)"/>
            <person name="Walter F."/>
            <person name="Albersmeier A."/>
            <person name="Kalinowski J."/>
            <person name="Ruckert C."/>
        </authorList>
    </citation>
    <scope>NUCLEOTIDE SEQUENCE</scope>
    <source>
        <strain evidence="2">KCTC 23310</strain>
    </source>
</reference>
<proteinExistence type="predicted"/>
<gene>
    <name evidence="2" type="primary">trgA</name>
    <name evidence="2" type="ORF">GCM10007315_27560</name>
</gene>
<feature type="transmembrane region" description="Helical" evidence="1">
    <location>
        <begin position="37"/>
        <end position="57"/>
    </location>
</feature>
<keyword evidence="3" id="KW-1185">Reference proteome</keyword>
<keyword evidence="1" id="KW-1133">Transmembrane helix</keyword>
<evidence type="ECO:0000256" key="1">
    <source>
        <dbReference type="SAM" id="Phobius"/>
    </source>
</evidence>
<dbReference type="EMBL" id="BMYJ01000009">
    <property type="protein sequence ID" value="GHC62041.1"/>
    <property type="molecule type" value="Genomic_DNA"/>
</dbReference>
<feature type="transmembrane region" description="Helical" evidence="1">
    <location>
        <begin position="124"/>
        <end position="142"/>
    </location>
</feature>
<evidence type="ECO:0000313" key="3">
    <source>
        <dbReference type="Proteomes" id="UP000638981"/>
    </source>
</evidence>
<keyword evidence="1" id="KW-0472">Membrane</keyword>
<protein>
    <submittedName>
        <fullName evidence="2">Tellurium resistance protein</fullName>
    </submittedName>
</protein>
<dbReference type="InterPro" id="IPR047784">
    <property type="entry name" value="TrgA"/>
</dbReference>
<name>A0A918TWI5_9RHOB</name>
<sequence>MPTAARLVGAVFYAILGYMLAESYRLLLPPGTSIGMVSQGSAAIGLLCGWFIAGGLAGRGYARSPGMGIRTALTIVFWALLLFSTYQMIINSTRGRYDGSPMEAITGALALFMENGALMLSQQFAILLLGGGALGGVLTEIAKRNLR</sequence>
<evidence type="ECO:0000313" key="2">
    <source>
        <dbReference type="EMBL" id="GHC62041.1"/>
    </source>
</evidence>